<dbReference type="Proteomes" id="UP000030004">
    <property type="component" value="Unassembled WGS sequence"/>
</dbReference>
<dbReference type="CDD" id="cd07989">
    <property type="entry name" value="LPLAT_AGPAT-like"/>
    <property type="match status" value="1"/>
</dbReference>
<proteinExistence type="predicted"/>
<evidence type="ECO:0000256" key="3">
    <source>
        <dbReference type="ARBA" id="ARBA00023315"/>
    </source>
</evidence>
<comment type="caution">
    <text evidence="6">The sequence shown here is derived from an EMBL/GenBank/DDBJ whole genome shotgun (WGS) entry which is preliminary data.</text>
</comment>
<dbReference type="STRING" id="1461694.ATO9_03285"/>
<dbReference type="Pfam" id="PF01553">
    <property type="entry name" value="Acyltransferase"/>
    <property type="match status" value="1"/>
</dbReference>
<dbReference type="OrthoDB" id="5290997at2"/>
<evidence type="ECO:0000256" key="4">
    <source>
        <dbReference type="SAM" id="Phobius"/>
    </source>
</evidence>
<evidence type="ECO:0000313" key="6">
    <source>
        <dbReference type="EMBL" id="KGM50524.1"/>
    </source>
</evidence>
<name>A0A0A0EJG1_9RHOB</name>
<keyword evidence="2 6" id="KW-0808">Transferase</keyword>
<sequence>MIQYLRSLVFVGQMYLAMLVYAILYTPFAIFSRQAAYNAVRAYSKYVRWSARWMVGIRTEVRGDIPDGEVVIASKHQSFLDIIMIVSVVKRPKFIMKSSLRYAPILGWYALRIGCVPVDRGRRAEAMRQMMKGVTAGDAPAGQLIIYPQGTRVAPGVSMPYKMGTAIIYEETGQTCIPAATNVGLLWPRTGIRRKPGLAVVEFLPPIEPGRERFDFMTELEDRIETASNRLLAEGGMPIDTRPAQADKAS</sequence>
<keyword evidence="4" id="KW-0812">Transmembrane</keyword>
<keyword evidence="4" id="KW-1133">Transmembrane helix</keyword>
<dbReference type="RefSeq" id="WP_043744895.1">
    <property type="nucleotide sequence ID" value="NZ_AQQX01000001.1"/>
</dbReference>
<protein>
    <submittedName>
        <fullName evidence="6">Glycerol acyltransferase</fullName>
    </submittedName>
</protein>
<dbReference type="GO" id="GO:0006654">
    <property type="term" value="P:phosphatidic acid biosynthetic process"/>
    <property type="evidence" value="ECO:0007669"/>
    <property type="project" value="TreeGrafter"/>
</dbReference>
<keyword evidence="7" id="KW-1185">Reference proteome</keyword>
<evidence type="ECO:0000313" key="7">
    <source>
        <dbReference type="Proteomes" id="UP000030004"/>
    </source>
</evidence>
<accession>A0A0A0EJG1</accession>
<dbReference type="InterPro" id="IPR002123">
    <property type="entry name" value="Plipid/glycerol_acylTrfase"/>
</dbReference>
<gene>
    <name evidence="6" type="ORF">ATO9_03285</name>
</gene>
<dbReference type="PANTHER" id="PTHR10434">
    <property type="entry name" value="1-ACYL-SN-GLYCEROL-3-PHOSPHATE ACYLTRANSFERASE"/>
    <property type="match status" value="1"/>
</dbReference>
<feature type="transmembrane region" description="Helical" evidence="4">
    <location>
        <begin position="12"/>
        <end position="31"/>
    </location>
</feature>
<evidence type="ECO:0000259" key="5">
    <source>
        <dbReference type="SMART" id="SM00563"/>
    </source>
</evidence>
<feature type="domain" description="Phospholipid/glycerol acyltransferase" evidence="5">
    <location>
        <begin position="70"/>
        <end position="184"/>
    </location>
</feature>
<reference evidence="6 7" key="1">
    <citation type="journal article" date="2015" name="Antonie Van Leeuwenhoek">
        <title>Pseudooceanicola atlanticus gen. nov. sp. nov., isolated from surface seawater of the Atlantic Ocean and reclassification of Oceanicola batsensis, Oceanicola marinus, Oceanicola nitratireducens, Oceanicola nanhaiensis, Oceanicola antarcticus and Oceanicola flagellatus, as Pseudooceanicola batsensis comb. nov., Pseudooceanicola marinus comb. nov., Pseudooceanicola nitratireducens comb. nov., Pseudooceanicola nanhaiensis comb. nov., Pseudooceanicola antarcticus comb. nov., and Pseudooceanicola flagellatus comb. nov.</title>
        <authorList>
            <person name="Lai Q."/>
            <person name="Li G."/>
            <person name="Liu X."/>
            <person name="Du Y."/>
            <person name="Sun F."/>
            <person name="Shao Z."/>
        </authorList>
    </citation>
    <scope>NUCLEOTIDE SEQUENCE [LARGE SCALE GENOMIC DNA]</scope>
    <source>
        <strain evidence="6 7">22II-s11g</strain>
    </source>
</reference>
<evidence type="ECO:0000256" key="2">
    <source>
        <dbReference type="ARBA" id="ARBA00022679"/>
    </source>
</evidence>
<dbReference type="GO" id="GO:0003841">
    <property type="term" value="F:1-acylglycerol-3-phosphate O-acyltransferase activity"/>
    <property type="evidence" value="ECO:0007669"/>
    <property type="project" value="TreeGrafter"/>
</dbReference>
<dbReference type="PANTHER" id="PTHR10434:SF11">
    <property type="entry name" value="1-ACYL-SN-GLYCEROL-3-PHOSPHATE ACYLTRANSFERASE"/>
    <property type="match status" value="1"/>
</dbReference>
<dbReference type="AlphaFoldDB" id="A0A0A0EJG1"/>
<keyword evidence="3 6" id="KW-0012">Acyltransferase</keyword>
<organism evidence="6 7">
    <name type="scientific">Pseudooceanicola atlanticus</name>
    <dbReference type="NCBI Taxonomy" id="1461694"/>
    <lineage>
        <taxon>Bacteria</taxon>
        <taxon>Pseudomonadati</taxon>
        <taxon>Pseudomonadota</taxon>
        <taxon>Alphaproteobacteria</taxon>
        <taxon>Rhodobacterales</taxon>
        <taxon>Paracoccaceae</taxon>
        <taxon>Pseudooceanicola</taxon>
    </lineage>
</organism>
<dbReference type="EMBL" id="AQQX01000001">
    <property type="protein sequence ID" value="KGM50524.1"/>
    <property type="molecule type" value="Genomic_DNA"/>
</dbReference>
<dbReference type="SMART" id="SM00563">
    <property type="entry name" value="PlsC"/>
    <property type="match status" value="1"/>
</dbReference>
<comment type="pathway">
    <text evidence="1">Lipid metabolism.</text>
</comment>
<keyword evidence="4" id="KW-0472">Membrane</keyword>
<evidence type="ECO:0000256" key="1">
    <source>
        <dbReference type="ARBA" id="ARBA00005189"/>
    </source>
</evidence>
<dbReference type="SUPFAM" id="SSF69593">
    <property type="entry name" value="Glycerol-3-phosphate (1)-acyltransferase"/>
    <property type="match status" value="1"/>
</dbReference>
<dbReference type="eggNOG" id="COG0204">
    <property type="taxonomic scope" value="Bacteria"/>
</dbReference>